<dbReference type="InterPro" id="IPR027443">
    <property type="entry name" value="IPNS-like_sf"/>
</dbReference>
<evidence type="ECO:0000259" key="12">
    <source>
        <dbReference type="PROSITE" id="PS51471"/>
    </source>
</evidence>
<gene>
    <name evidence="13" type="ORF">BCF53_10320</name>
</gene>
<dbReference type="EMBL" id="SLZR01000003">
    <property type="protein sequence ID" value="TCS42359.1"/>
    <property type="molecule type" value="Genomic_DNA"/>
</dbReference>
<dbReference type="Gene3D" id="2.60.120.330">
    <property type="entry name" value="B-lactam Antibiotic, Isopenicillin N Synthase, Chain"/>
    <property type="match status" value="1"/>
</dbReference>
<feature type="domain" description="Fe2OG dioxygenase" evidence="12">
    <location>
        <begin position="172"/>
        <end position="280"/>
    </location>
</feature>
<dbReference type="GO" id="GO:0009693">
    <property type="term" value="P:ethylene biosynthetic process"/>
    <property type="evidence" value="ECO:0007669"/>
    <property type="project" value="UniProtKB-KW"/>
</dbReference>
<dbReference type="InterPro" id="IPR050231">
    <property type="entry name" value="Iron_ascorbate_oxido_reductase"/>
</dbReference>
<evidence type="ECO:0000256" key="4">
    <source>
        <dbReference type="ARBA" id="ARBA00012531"/>
    </source>
</evidence>
<keyword evidence="14" id="KW-1185">Reference proteome</keyword>
<dbReference type="EC" id="1.14.20.7" evidence="3"/>
<evidence type="ECO:0000256" key="11">
    <source>
        <dbReference type="RuleBase" id="RU003682"/>
    </source>
</evidence>
<dbReference type="GO" id="GO:0102276">
    <property type="term" value="F:2-oxoglutarate oxygenase/decarboxylase (ethylene-forming) activity"/>
    <property type="evidence" value="ECO:0007669"/>
    <property type="project" value="UniProtKB-EC"/>
</dbReference>
<dbReference type="Pfam" id="PF03171">
    <property type="entry name" value="2OG-FeII_Oxy"/>
    <property type="match status" value="1"/>
</dbReference>
<comment type="pathway">
    <text evidence="2">Alkene biosynthesis; ethylene biosynthesis via 2-oxoglutarate.</text>
</comment>
<proteinExistence type="inferred from homology"/>
<dbReference type="AlphaFoldDB" id="A0A4R3IA52"/>
<dbReference type="GO" id="GO:0046872">
    <property type="term" value="F:metal ion binding"/>
    <property type="evidence" value="ECO:0007669"/>
    <property type="project" value="UniProtKB-KW"/>
</dbReference>
<name>A0A4R3IA52_9GAMM</name>
<dbReference type="PROSITE" id="PS51471">
    <property type="entry name" value="FE2OG_OXY"/>
    <property type="match status" value="1"/>
</dbReference>
<evidence type="ECO:0000256" key="6">
    <source>
        <dbReference type="ARBA" id="ARBA00022666"/>
    </source>
</evidence>
<dbReference type="PANTHER" id="PTHR47990">
    <property type="entry name" value="2-OXOGLUTARATE (2OG) AND FE(II)-DEPENDENT OXYGENASE SUPERFAMILY PROTEIN-RELATED"/>
    <property type="match status" value="1"/>
</dbReference>
<protein>
    <recommendedName>
        <fullName evidence="5">2-oxoglutarate-dependent ethylene/succinate-forming enzyme</fullName>
        <ecNumber evidence="4">1.13.12.19</ecNumber>
        <ecNumber evidence="3">1.14.20.7</ecNumber>
    </recommendedName>
    <alternativeName>
        <fullName evidence="7">2-oxoglutarate dioxygenase (ethylene-forming)</fullName>
    </alternativeName>
    <alternativeName>
        <fullName evidence="8">2-oxoglutarate/L-arginine monooxygenase/decarboxylase (succinate-forming)</fullName>
    </alternativeName>
</protein>
<comment type="caution">
    <text evidence="13">The sequence shown here is derived from an EMBL/GenBank/DDBJ whole genome shotgun (WGS) entry which is preliminary data.</text>
</comment>
<dbReference type="SUPFAM" id="SSF51197">
    <property type="entry name" value="Clavaminate synthase-like"/>
    <property type="match status" value="1"/>
</dbReference>
<dbReference type="PRINTS" id="PR00682">
    <property type="entry name" value="IPNSYNTHASE"/>
</dbReference>
<keyword evidence="11" id="KW-0479">Metal-binding</keyword>
<evidence type="ECO:0000256" key="1">
    <source>
        <dbReference type="ARBA" id="ARBA00001954"/>
    </source>
</evidence>
<evidence type="ECO:0000313" key="13">
    <source>
        <dbReference type="EMBL" id="TCS42359.1"/>
    </source>
</evidence>
<evidence type="ECO:0000256" key="5">
    <source>
        <dbReference type="ARBA" id="ARBA00019045"/>
    </source>
</evidence>
<comment type="catalytic activity">
    <reaction evidence="9">
        <text>2-oxoglutarate + O2 + 2 H(+) = ethene + 3 CO2 + H2O</text>
        <dbReference type="Rhea" id="RHEA:31523"/>
        <dbReference type="ChEBI" id="CHEBI:15377"/>
        <dbReference type="ChEBI" id="CHEBI:15378"/>
        <dbReference type="ChEBI" id="CHEBI:15379"/>
        <dbReference type="ChEBI" id="CHEBI:16526"/>
        <dbReference type="ChEBI" id="CHEBI:16810"/>
        <dbReference type="ChEBI" id="CHEBI:18153"/>
        <dbReference type="EC" id="1.13.12.19"/>
    </reaction>
</comment>
<evidence type="ECO:0000313" key="14">
    <source>
        <dbReference type="Proteomes" id="UP000295793"/>
    </source>
</evidence>
<comment type="cofactor">
    <cofactor evidence="1">
        <name>Fe(2+)</name>
        <dbReference type="ChEBI" id="CHEBI:29033"/>
    </cofactor>
</comment>
<dbReference type="EC" id="1.13.12.19" evidence="4"/>
<comment type="catalytic activity">
    <reaction evidence="10">
        <text>L-arginine + 2-oxoglutarate + O2 = guanidine + L-glutamate 5-semialdehyde + succinate + CO2</text>
        <dbReference type="Rhea" id="RHEA:31535"/>
        <dbReference type="ChEBI" id="CHEBI:15379"/>
        <dbReference type="ChEBI" id="CHEBI:16526"/>
        <dbReference type="ChEBI" id="CHEBI:16810"/>
        <dbReference type="ChEBI" id="CHEBI:30031"/>
        <dbReference type="ChEBI" id="CHEBI:30087"/>
        <dbReference type="ChEBI" id="CHEBI:32682"/>
        <dbReference type="ChEBI" id="CHEBI:58066"/>
        <dbReference type="EC" id="1.14.20.7"/>
    </reaction>
</comment>
<dbReference type="InterPro" id="IPR026992">
    <property type="entry name" value="DIOX_N"/>
</dbReference>
<keyword evidence="6" id="KW-0266">Ethylene biosynthesis</keyword>
<dbReference type="InterPro" id="IPR044861">
    <property type="entry name" value="IPNS-like_FE2OG_OXY"/>
</dbReference>
<evidence type="ECO:0000256" key="9">
    <source>
        <dbReference type="ARBA" id="ARBA00047725"/>
    </source>
</evidence>
<dbReference type="Pfam" id="PF14226">
    <property type="entry name" value="DIOX_N"/>
    <property type="match status" value="1"/>
</dbReference>
<sequence>MHIPVIDISPLYNETNDTNKYTVAQAIDTACQNSGFFYVTGHPITAERMLTIRKLSEQFFALPAAEKQRISIKLSNNHRGYGETAAEQLDPSKPGDWKESFDMGLNLPAGHELIGPKRPLYGPNQYPESIEGFQQILEQHYWDMLALGKKILSALAIALNINEDFFDSKFTHPLSVLRFLHYPPRTAHKDETGAEVQPVAAGAHTDYGCITILWQDDLGGLQVQDVNGNWVDAPPITDSFVINIGNMMARWSNDRYKSTPHRVYSPSSEERYSIPFFVEPDFDTDVSCLPNCCKEGEAPKYEPISAGDWMIYCFNSTYAYRTEASTAET</sequence>
<evidence type="ECO:0000256" key="2">
    <source>
        <dbReference type="ARBA" id="ARBA00004767"/>
    </source>
</evidence>
<comment type="similarity">
    <text evidence="11">Belongs to the iron/ascorbate-dependent oxidoreductase family.</text>
</comment>
<evidence type="ECO:0000256" key="7">
    <source>
        <dbReference type="ARBA" id="ARBA00031011"/>
    </source>
</evidence>
<accession>A0A4R3IA52</accession>
<dbReference type="OrthoDB" id="21825at2"/>
<keyword evidence="13" id="KW-0223">Dioxygenase</keyword>
<keyword evidence="11" id="KW-0408">Iron</keyword>
<dbReference type="RefSeq" id="WP_132700284.1">
    <property type="nucleotide sequence ID" value="NZ_SLZR01000003.1"/>
</dbReference>
<organism evidence="13 14">
    <name type="scientific">Reinekea marinisedimentorum</name>
    <dbReference type="NCBI Taxonomy" id="230495"/>
    <lineage>
        <taxon>Bacteria</taxon>
        <taxon>Pseudomonadati</taxon>
        <taxon>Pseudomonadota</taxon>
        <taxon>Gammaproteobacteria</taxon>
        <taxon>Oceanospirillales</taxon>
        <taxon>Saccharospirillaceae</taxon>
        <taxon>Reinekea</taxon>
    </lineage>
</organism>
<evidence type="ECO:0000256" key="10">
    <source>
        <dbReference type="ARBA" id="ARBA00049359"/>
    </source>
</evidence>
<dbReference type="GO" id="GO:0051213">
    <property type="term" value="F:dioxygenase activity"/>
    <property type="evidence" value="ECO:0007669"/>
    <property type="project" value="UniProtKB-KW"/>
</dbReference>
<evidence type="ECO:0000256" key="8">
    <source>
        <dbReference type="ARBA" id="ARBA00031282"/>
    </source>
</evidence>
<dbReference type="InterPro" id="IPR005123">
    <property type="entry name" value="Oxoglu/Fe-dep_dioxygenase_dom"/>
</dbReference>
<reference evidence="13 14" key="1">
    <citation type="submission" date="2019-03" db="EMBL/GenBank/DDBJ databases">
        <title>Genomic Encyclopedia of Archaeal and Bacterial Type Strains, Phase II (KMG-II): from individual species to whole genera.</title>
        <authorList>
            <person name="Goeker M."/>
        </authorList>
    </citation>
    <scope>NUCLEOTIDE SEQUENCE [LARGE SCALE GENOMIC DNA]</scope>
    <source>
        <strain evidence="13 14">DSM 15388</strain>
    </source>
</reference>
<evidence type="ECO:0000256" key="3">
    <source>
        <dbReference type="ARBA" id="ARBA00012293"/>
    </source>
</evidence>
<dbReference type="Proteomes" id="UP000295793">
    <property type="component" value="Unassembled WGS sequence"/>
</dbReference>
<keyword evidence="11" id="KW-0560">Oxidoreductase</keyword>